<evidence type="ECO:0000256" key="2">
    <source>
        <dbReference type="ARBA" id="ARBA00009939"/>
    </source>
</evidence>
<keyword evidence="3" id="KW-0254">Endocytosis</keyword>
<keyword evidence="8 11" id="KW-1015">Disulfide bond</keyword>
<evidence type="ECO:0000256" key="1">
    <source>
        <dbReference type="ARBA" id="ARBA00004167"/>
    </source>
</evidence>
<dbReference type="InterPro" id="IPR036055">
    <property type="entry name" value="LDL_receptor-like_sf"/>
</dbReference>
<dbReference type="PRINTS" id="PR00261">
    <property type="entry name" value="LDLRECEPTOR"/>
</dbReference>
<dbReference type="PROSITE" id="PS01209">
    <property type="entry name" value="LDLRA_1"/>
    <property type="match status" value="1"/>
</dbReference>
<dbReference type="InterPro" id="IPR023415">
    <property type="entry name" value="LDLR_class-A_CS"/>
</dbReference>
<dbReference type="InterPro" id="IPR001611">
    <property type="entry name" value="Leu-rich_rpt"/>
</dbReference>
<evidence type="ECO:0000256" key="4">
    <source>
        <dbReference type="ARBA" id="ARBA00022692"/>
    </source>
</evidence>
<evidence type="ECO:0000313" key="14">
    <source>
        <dbReference type="Proteomes" id="UP000245119"/>
    </source>
</evidence>
<dbReference type="InterPro" id="IPR016186">
    <property type="entry name" value="C-type_lectin-like/link_sf"/>
</dbReference>
<dbReference type="InterPro" id="IPR050685">
    <property type="entry name" value="LDLR"/>
</dbReference>
<dbReference type="Gene3D" id="2.60.120.290">
    <property type="entry name" value="Spermadhesin, CUB domain"/>
    <property type="match status" value="1"/>
</dbReference>
<evidence type="ECO:0000259" key="12">
    <source>
        <dbReference type="PROSITE" id="PS01180"/>
    </source>
</evidence>
<dbReference type="AlphaFoldDB" id="A0A2T7PPW7"/>
<dbReference type="CDD" id="cd00041">
    <property type="entry name" value="CUB"/>
    <property type="match status" value="1"/>
</dbReference>
<accession>A0A2T7PPW7</accession>
<comment type="subcellular location">
    <subcellularLocation>
        <location evidence="10">Membrane</location>
        <location evidence="10">Coated pit</location>
    </subcellularLocation>
    <subcellularLocation>
        <location evidence="1">Membrane</location>
        <topology evidence="1">Single-pass membrane protein</topology>
    </subcellularLocation>
</comment>
<evidence type="ECO:0000256" key="10">
    <source>
        <dbReference type="ARBA" id="ARBA00037878"/>
    </source>
</evidence>
<gene>
    <name evidence="13" type="ORF">C0Q70_02432</name>
</gene>
<dbReference type="Gene3D" id="3.80.10.10">
    <property type="entry name" value="Ribonuclease Inhibitor"/>
    <property type="match status" value="1"/>
</dbReference>
<evidence type="ECO:0000256" key="8">
    <source>
        <dbReference type="ARBA" id="ARBA00023157"/>
    </source>
</evidence>
<dbReference type="SUPFAM" id="SSF52058">
    <property type="entry name" value="L domain-like"/>
    <property type="match status" value="1"/>
</dbReference>
<evidence type="ECO:0000256" key="7">
    <source>
        <dbReference type="ARBA" id="ARBA00023136"/>
    </source>
</evidence>
<dbReference type="EMBL" id="PZQS01000002">
    <property type="protein sequence ID" value="PVD35469.1"/>
    <property type="molecule type" value="Genomic_DNA"/>
</dbReference>
<dbReference type="GO" id="GO:0006897">
    <property type="term" value="P:endocytosis"/>
    <property type="evidence" value="ECO:0007669"/>
    <property type="project" value="UniProtKB-KW"/>
</dbReference>
<keyword evidence="4" id="KW-0812">Transmembrane</keyword>
<evidence type="ECO:0000256" key="5">
    <source>
        <dbReference type="ARBA" id="ARBA00022737"/>
    </source>
</evidence>
<dbReference type="PROSITE" id="PS51450">
    <property type="entry name" value="LRR"/>
    <property type="match status" value="1"/>
</dbReference>
<evidence type="ECO:0000256" key="9">
    <source>
        <dbReference type="ARBA" id="ARBA00023176"/>
    </source>
</evidence>
<proteinExistence type="inferred from homology"/>
<feature type="disulfide bond" evidence="11">
    <location>
        <begin position="377"/>
        <end position="392"/>
    </location>
</feature>
<dbReference type="Gene3D" id="4.10.400.10">
    <property type="entry name" value="Low-density Lipoprotein Receptor"/>
    <property type="match status" value="3"/>
</dbReference>
<dbReference type="PANTHER" id="PTHR24270:SF62">
    <property type="entry name" value="LOW-DENSITY LIPOPROTEIN RECEPTOR-RELATED PROTEIN 2"/>
    <property type="match status" value="1"/>
</dbReference>
<protein>
    <recommendedName>
        <fullName evidence="12">CUB domain-containing protein</fullName>
    </recommendedName>
</protein>
<keyword evidence="6" id="KW-1133">Transmembrane helix</keyword>
<dbReference type="SUPFAM" id="SSF56436">
    <property type="entry name" value="C-type lectin-like"/>
    <property type="match status" value="1"/>
</dbReference>
<evidence type="ECO:0000256" key="6">
    <source>
        <dbReference type="ARBA" id="ARBA00022989"/>
    </source>
</evidence>
<evidence type="ECO:0000256" key="11">
    <source>
        <dbReference type="PROSITE-ProRule" id="PRU00124"/>
    </source>
</evidence>
<dbReference type="InterPro" id="IPR032675">
    <property type="entry name" value="LRR_dom_sf"/>
</dbReference>
<dbReference type="Proteomes" id="UP000245119">
    <property type="component" value="Linkage Group LG2"/>
</dbReference>
<sequence length="525" mass="58988">MDSWIEIRIPEHHKVMVSFQEVNIAGTPYCGFDKISLYSEHPKNKGVIDEICTNHKPPISVYNVSKLYIHFKSVTLYPGTGFRLDFSFHALSALPQQLSDGRWNCSVPHWPDFRLHFPCNLVSDCVGGEDEVDCPYTSHVCGPGFQSANGTCLQFVKTDQNISWNTASKTCESRGMLLMAANTPAEWVATVDILRYRPFEYLLYGLVPASPSLPYMYSHGFAGLDGIFRHFLPIDVYYGTSDCTGIYILKNEDLRVFTPNCYSAMASMFVCKFAVSGDDTLPQMPVSLTANWSCIPDRFRCDDFWHCPDGLDELMCDHRGYLQAKSGQPPPALIDIDSDGKLRAVQPLSMTHELLCPETHFQCPGSNFYCFPVYLRCNGVFDCPGKQDETACDTYTCPGYYRCRSSHVCLHPDHVCDGWSQCPEGDDELLCDLSCPDTCVCHGLAFTCTARFAASSYLELRFLDASGSGMTPRDVVNNTMIAYLSFNNCNISVLEDMNFVNLQILDLSDNYIKSLGYKIFVIYII</sequence>
<dbReference type="SMART" id="SM00192">
    <property type="entry name" value="LDLa"/>
    <property type="match status" value="4"/>
</dbReference>
<evidence type="ECO:0000313" key="13">
    <source>
        <dbReference type="EMBL" id="PVD35469.1"/>
    </source>
</evidence>
<keyword evidence="7" id="KW-0472">Membrane</keyword>
<comment type="similarity">
    <text evidence="2">Belongs to the LDLR family.</text>
</comment>
<evidence type="ECO:0000256" key="3">
    <source>
        <dbReference type="ARBA" id="ARBA00022583"/>
    </source>
</evidence>
<feature type="disulfide bond" evidence="11">
    <location>
        <begin position="301"/>
        <end position="316"/>
    </location>
</feature>
<dbReference type="Gene3D" id="3.10.100.10">
    <property type="entry name" value="Mannose-Binding Protein A, subunit A"/>
    <property type="match status" value="1"/>
</dbReference>
<dbReference type="CDD" id="cd00112">
    <property type="entry name" value="LDLa"/>
    <property type="match status" value="2"/>
</dbReference>
<dbReference type="InterPro" id="IPR035914">
    <property type="entry name" value="Sperma_CUB_dom_sf"/>
</dbReference>
<dbReference type="GO" id="GO:0005905">
    <property type="term" value="C:clathrin-coated pit"/>
    <property type="evidence" value="ECO:0007669"/>
    <property type="project" value="UniProtKB-KW"/>
</dbReference>
<dbReference type="SUPFAM" id="SSF57424">
    <property type="entry name" value="LDL receptor-like module"/>
    <property type="match status" value="3"/>
</dbReference>
<dbReference type="GO" id="GO:0005886">
    <property type="term" value="C:plasma membrane"/>
    <property type="evidence" value="ECO:0007669"/>
    <property type="project" value="TreeGrafter"/>
</dbReference>
<dbReference type="OrthoDB" id="6039715at2759"/>
<dbReference type="Pfam" id="PF00057">
    <property type="entry name" value="Ldl_recept_a"/>
    <property type="match status" value="1"/>
</dbReference>
<name>A0A2T7PPW7_POMCA</name>
<keyword evidence="9" id="KW-0168">Coated pit</keyword>
<reference evidence="13 14" key="1">
    <citation type="submission" date="2018-04" db="EMBL/GenBank/DDBJ databases">
        <title>The genome of golden apple snail Pomacea canaliculata provides insight into stress tolerance and invasive adaptation.</title>
        <authorList>
            <person name="Liu C."/>
            <person name="Liu B."/>
            <person name="Ren Y."/>
            <person name="Zhang Y."/>
            <person name="Wang H."/>
            <person name="Li S."/>
            <person name="Jiang F."/>
            <person name="Yin L."/>
            <person name="Zhang G."/>
            <person name="Qian W."/>
            <person name="Fan W."/>
        </authorList>
    </citation>
    <scope>NUCLEOTIDE SEQUENCE [LARGE SCALE GENOMIC DNA]</scope>
    <source>
        <strain evidence="13">SZHN2017</strain>
        <tissue evidence="13">Muscle</tissue>
    </source>
</reference>
<dbReference type="InterPro" id="IPR002172">
    <property type="entry name" value="LDrepeatLR_classA_rpt"/>
</dbReference>
<dbReference type="InterPro" id="IPR016187">
    <property type="entry name" value="CTDL_fold"/>
</dbReference>
<dbReference type="Pfam" id="PF00431">
    <property type="entry name" value="CUB"/>
    <property type="match status" value="1"/>
</dbReference>
<feature type="disulfide bond" evidence="11">
    <location>
        <begin position="416"/>
        <end position="431"/>
    </location>
</feature>
<dbReference type="SUPFAM" id="SSF49854">
    <property type="entry name" value="Spermadhesin, CUB domain"/>
    <property type="match status" value="1"/>
</dbReference>
<dbReference type="PROSITE" id="PS01180">
    <property type="entry name" value="CUB"/>
    <property type="match status" value="1"/>
</dbReference>
<keyword evidence="5" id="KW-0677">Repeat</keyword>
<feature type="domain" description="CUB" evidence="12">
    <location>
        <begin position="1"/>
        <end position="89"/>
    </location>
</feature>
<dbReference type="PROSITE" id="PS50068">
    <property type="entry name" value="LDLRA_2"/>
    <property type="match status" value="3"/>
</dbReference>
<dbReference type="InterPro" id="IPR000859">
    <property type="entry name" value="CUB_dom"/>
</dbReference>
<comment type="caution">
    <text evidence="13">The sequence shown here is derived from an EMBL/GenBank/DDBJ whole genome shotgun (WGS) entry which is preliminary data.</text>
</comment>
<feature type="disulfide bond" evidence="11">
    <location>
        <begin position="397"/>
        <end position="409"/>
    </location>
</feature>
<dbReference type="PANTHER" id="PTHR24270">
    <property type="entry name" value="LOW-DENSITY LIPOPROTEIN RECEPTOR-RELATED"/>
    <property type="match status" value="1"/>
</dbReference>
<comment type="caution">
    <text evidence="11">Lacks conserved residue(s) required for the propagation of feature annotation.</text>
</comment>
<keyword evidence="14" id="KW-1185">Reference proteome</keyword>
<organism evidence="13 14">
    <name type="scientific">Pomacea canaliculata</name>
    <name type="common">Golden apple snail</name>
    <dbReference type="NCBI Taxonomy" id="400727"/>
    <lineage>
        <taxon>Eukaryota</taxon>
        <taxon>Metazoa</taxon>
        <taxon>Spiralia</taxon>
        <taxon>Lophotrochozoa</taxon>
        <taxon>Mollusca</taxon>
        <taxon>Gastropoda</taxon>
        <taxon>Caenogastropoda</taxon>
        <taxon>Architaenioglossa</taxon>
        <taxon>Ampullarioidea</taxon>
        <taxon>Ampullariidae</taxon>
        <taxon>Pomacea</taxon>
    </lineage>
</organism>